<evidence type="ECO:0000313" key="2">
    <source>
        <dbReference type="Proteomes" id="UP001055811"/>
    </source>
</evidence>
<organism evidence="1 2">
    <name type="scientific">Cichorium intybus</name>
    <name type="common">Chicory</name>
    <dbReference type="NCBI Taxonomy" id="13427"/>
    <lineage>
        <taxon>Eukaryota</taxon>
        <taxon>Viridiplantae</taxon>
        <taxon>Streptophyta</taxon>
        <taxon>Embryophyta</taxon>
        <taxon>Tracheophyta</taxon>
        <taxon>Spermatophyta</taxon>
        <taxon>Magnoliopsida</taxon>
        <taxon>eudicotyledons</taxon>
        <taxon>Gunneridae</taxon>
        <taxon>Pentapetalae</taxon>
        <taxon>asterids</taxon>
        <taxon>campanulids</taxon>
        <taxon>Asterales</taxon>
        <taxon>Asteraceae</taxon>
        <taxon>Cichorioideae</taxon>
        <taxon>Cichorieae</taxon>
        <taxon>Cichoriinae</taxon>
        <taxon>Cichorium</taxon>
    </lineage>
</organism>
<dbReference type="EMBL" id="CM042010">
    <property type="protein sequence ID" value="KAI3780627.1"/>
    <property type="molecule type" value="Genomic_DNA"/>
</dbReference>
<sequence>MENGLTVKKRWGFQGKPELHAAAEITIRGVLTMLRSKLNLSDTKPVIPLGHGDPSAFPCFRTSPIAEDAIIDALRSAMFNGYSSTVGIPPARKNLLIINPHSYCVNILL</sequence>
<proteinExistence type="predicted"/>
<dbReference type="Proteomes" id="UP001055811">
    <property type="component" value="Linkage Group LG02"/>
</dbReference>
<comment type="caution">
    <text evidence="1">The sequence shown here is derived from an EMBL/GenBank/DDBJ whole genome shotgun (WGS) entry which is preliminary data.</text>
</comment>
<reference evidence="1 2" key="2">
    <citation type="journal article" date="2022" name="Mol. Ecol. Resour.">
        <title>The genomes of chicory, endive, great burdock and yacon provide insights into Asteraceae paleo-polyploidization history and plant inulin production.</title>
        <authorList>
            <person name="Fan W."/>
            <person name="Wang S."/>
            <person name="Wang H."/>
            <person name="Wang A."/>
            <person name="Jiang F."/>
            <person name="Liu H."/>
            <person name="Zhao H."/>
            <person name="Xu D."/>
            <person name="Zhang Y."/>
        </authorList>
    </citation>
    <scope>NUCLEOTIDE SEQUENCE [LARGE SCALE GENOMIC DNA]</scope>
    <source>
        <strain evidence="2">cv. Punajuju</strain>
        <tissue evidence="1">Leaves</tissue>
    </source>
</reference>
<keyword evidence="2" id="KW-1185">Reference proteome</keyword>
<protein>
    <submittedName>
        <fullName evidence="1">Uncharacterized protein</fullName>
    </submittedName>
</protein>
<accession>A0ACB9GD22</accession>
<name>A0ACB9GD22_CICIN</name>
<gene>
    <name evidence="1" type="ORF">L2E82_10612</name>
</gene>
<reference evidence="2" key="1">
    <citation type="journal article" date="2022" name="Mol. Ecol. Resour.">
        <title>The genomes of chicory, endive, great burdock and yacon provide insights into Asteraceae palaeo-polyploidization history and plant inulin production.</title>
        <authorList>
            <person name="Fan W."/>
            <person name="Wang S."/>
            <person name="Wang H."/>
            <person name="Wang A."/>
            <person name="Jiang F."/>
            <person name="Liu H."/>
            <person name="Zhao H."/>
            <person name="Xu D."/>
            <person name="Zhang Y."/>
        </authorList>
    </citation>
    <scope>NUCLEOTIDE SEQUENCE [LARGE SCALE GENOMIC DNA]</scope>
    <source>
        <strain evidence="2">cv. Punajuju</strain>
    </source>
</reference>
<evidence type="ECO:0000313" key="1">
    <source>
        <dbReference type="EMBL" id="KAI3780627.1"/>
    </source>
</evidence>